<evidence type="ECO:0000313" key="1">
    <source>
        <dbReference type="EMBL" id="MDH0126411.1"/>
    </source>
</evidence>
<evidence type="ECO:0000313" key="2">
    <source>
        <dbReference type="Proteomes" id="UP001158087"/>
    </source>
</evidence>
<proteinExistence type="predicted"/>
<gene>
    <name evidence="1" type="ORF">N7376_20785</name>
</gene>
<reference evidence="1" key="1">
    <citation type="submission" date="2022-09" db="EMBL/GenBank/DDBJ databases">
        <title>Intensive care unit water sources are persistently colonized with multi-drug resistant bacteria and are the site of extensive horizontal gene transfer of antibiotic resistance genes.</title>
        <authorList>
            <person name="Diorio-Toth L."/>
        </authorList>
    </citation>
    <scope>NUCLEOTIDE SEQUENCE</scope>
    <source>
        <strain evidence="1">GD04153</strain>
    </source>
</reference>
<sequence>MKPFSKNHSARKIIPFKKSRQAFYSRGFRLQIQIIAKGEAKNTLQPIPIATKPV</sequence>
<accession>A0AA42HAD3</accession>
<comment type="caution">
    <text evidence="1">The sequence shown here is derived from an EMBL/GenBank/DDBJ whole genome shotgun (WGS) entry which is preliminary data.</text>
</comment>
<dbReference type="AlphaFoldDB" id="A0AA42HAD3"/>
<organism evidence="1 2">
    <name type="scientific">Brucella intermedia GD04153</name>
    <dbReference type="NCBI Taxonomy" id="2975438"/>
    <lineage>
        <taxon>Bacteria</taxon>
        <taxon>Pseudomonadati</taxon>
        <taxon>Pseudomonadota</taxon>
        <taxon>Alphaproteobacteria</taxon>
        <taxon>Hyphomicrobiales</taxon>
        <taxon>Brucellaceae</taxon>
        <taxon>Brucella/Ochrobactrum group</taxon>
        <taxon>Brucella</taxon>
    </lineage>
</organism>
<name>A0AA42HAD3_9HYPH</name>
<protein>
    <submittedName>
        <fullName evidence="1">Uncharacterized protein</fullName>
    </submittedName>
</protein>
<dbReference type="Proteomes" id="UP001158087">
    <property type="component" value="Unassembled WGS sequence"/>
</dbReference>
<dbReference type="EMBL" id="JAODYY010000012">
    <property type="protein sequence ID" value="MDH0126411.1"/>
    <property type="molecule type" value="Genomic_DNA"/>
</dbReference>